<accession>D6X3E5</accession>
<evidence type="ECO:0000313" key="5">
    <source>
        <dbReference type="Proteomes" id="UP000007266"/>
    </source>
</evidence>
<evidence type="ECO:0000259" key="3">
    <source>
        <dbReference type="Pfam" id="PF03732"/>
    </source>
</evidence>
<dbReference type="Pfam" id="PF01498">
    <property type="entry name" value="HTH_Tnp_Tc3_2"/>
    <property type="match status" value="1"/>
</dbReference>
<dbReference type="GO" id="GO:0003677">
    <property type="term" value="F:DNA binding"/>
    <property type="evidence" value="ECO:0007669"/>
    <property type="project" value="InterPro"/>
</dbReference>
<dbReference type="Proteomes" id="UP000007266">
    <property type="component" value="Linkage group 10"/>
</dbReference>
<comment type="subcellular location">
    <subcellularLocation>
        <location evidence="1">Nucleus</location>
    </subcellularLocation>
</comment>
<dbReference type="InterPro" id="IPR001387">
    <property type="entry name" value="Cro/C1-type_HTH"/>
</dbReference>
<dbReference type="GO" id="GO:0006313">
    <property type="term" value="P:DNA transposition"/>
    <property type="evidence" value="ECO:0007669"/>
    <property type="project" value="InterPro"/>
</dbReference>
<dbReference type="HOGENOM" id="CLU_913169_0_0_1"/>
<gene>
    <name evidence="4" type="primary">GLEAN_12951</name>
    <name evidence="4" type="ORF">TcasGA2_TC012951</name>
</gene>
<keyword evidence="5" id="KW-1185">Reference proteome</keyword>
<feature type="domain" description="Retrotransposon gag" evidence="3">
    <location>
        <begin position="226"/>
        <end position="294"/>
    </location>
</feature>
<evidence type="ECO:0008006" key="6">
    <source>
        <dbReference type="Google" id="ProtNLM"/>
    </source>
</evidence>
<name>D6X3E5_TRICA</name>
<dbReference type="SUPFAM" id="SSF46689">
    <property type="entry name" value="Homeodomain-like"/>
    <property type="match status" value="1"/>
</dbReference>
<reference evidence="4 5" key="2">
    <citation type="journal article" date="2010" name="Nucleic Acids Res.">
        <title>BeetleBase in 2010: revisions to provide comprehensive genomic information for Tribolium castaneum.</title>
        <authorList>
            <person name="Kim H.S."/>
            <person name="Murphy T."/>
            <person name="Xia J."/>
            <person name="Caragea D."/>
            <person name="Park Y."/>
            <person name="Beeman R.W."/>
            <person name="Lorenzen M.D."/>
            <person name="Butcher S."/>
            <person name="Manak J.R."/>
            <person name="Brown S.J."/>
        </authorList>
    </citation>
    <scope>GENOME REANNOTATION</scope>
    <source>
        <strain evidence="4 5">Georgia GA2</strain>
    </source>
</reference>
<evidence type="ECO:0000256" key="1">
    <source>
        <dbReference type="ARBA" id="ARBA00004123"/>
    </source>
</evidence>
<dbReference type="GO" id="GO:0005634">
    <property type="term" value="C:nucleus"/>
    <property type="evidence" value="ECO:0007669"/>
    <property type="project" value="UniProtKB-SubCell"/>
</dbReference>
<dbReference type="PhylomeDB" id="D6X3E5"/>
<evidence type="ECO:0000313" key="4">
    <source>
        <dbReference type="EMBL" id="EEZ97617.1"/>
    </source>
</evidence>
<dbReference type="InterPro" id="IPR002492">
    <property type="entry name" value="Transposase_Tc1-like"/>
</dbReference>
<dbReference type="InterPro" id="IPR009057">
    <property type="entry name" value="Homeodomain-like_sf"/>
</dbReference>
<proteinExistence type="predicted"/>
<evidence type="ECO:0000259" key="2">
    <source>
        <dbReference type="Pfam" id="PF01498"/>
    </source>
</evidence>
<dbReference type="InterPro" id="IPR005162">
    <property type="entry name" value="Retrotrans_gag_dom"/>
</dbReference>
<dbReference type="GO" id="GO:0015074">
    <property type="term" value="P:DNA integration"/>
    <property type="evidence" value="ECO:0007669"/>
    <property type="project" value="InterPro"/>
</dbReference>
<dbReference type="EMBL" id="KQ971373">
    <property type="protein sequence ID" value="EEZ97617.1"/>
    <property type="molecule type" value="Genomic_DNA"/>
</dbReference>
<reference evidence="4 5" key="1">
    <citation type="journal article" date="2008" name="Nature">
        <title>The genome of the model beetle and pest Tribolium castaneum.</title>
        <authorList>
            <consortium name="Tribolium Genome Sequencing Consortium"/>
            <person name="Richards S."/>
            <person name="Gibbs R.A."/>
            <person name="Weinstock G.M."/>
            <person name="Brown S.J."/>
            <person name="Denell R."/>
            <person name="Beeman R.W."/>
            <person name="Gibbs R."/>
            <person name="Beeman R.W."/>
            <person name="Brown S.J."/>
            <person name="Bucher G."/>
            <person name="Friedrich M."/>
            <person name="Grimmelikhuijzen C.J."/>
            <person name="Klingler M."/>
            <person name="Lorenzen M."/>
            <person name="Richards S."/>
            <person name="Roth S."/>
            <person name="Schroder R."/>
            <person name="Tautz D."/>
            <person name="Zdobnov E.M."/>
            <person name="Muzny D."/>
            <person name="Gibbs R.A."/>
            <person name="Weinstock G.M."/>
            <person name="Attaway T."/>
            <person name="Bell S."/>
            <person name="Buhay C.J."/>
            <person name="Chandrabose M.N."/>
            <person name="Chavez D."/>
            <person name="Clerk-Blankenburg K.P."/>
            <person name="Cree A."/>
            <person name="Dao M."/>
            <person name="Davis C."/>
            <person name="Chacko J."/>
            <person name="Dinh H."/>
            <person name="Dugan-Rocha S."/>
            <person name="Fowler G."/>
            <person name="Garner T.T."/>
            <person name="Garnes J."/>
            <person name="Gnirke A."/>
            <person name="Hawes A."/>
            <person name="Hernandez J."/>
            <person name="Hines S."/>
            <person name="Holder M."/>
            <person name="Hume J."/>
            <person name="Jhangiani S.N."/>
            <person name="Joshi V."/>
            <person name="Khan Z.M."/>
            <person name="Jackson L."/>
            <person name="Kovar C."/>
            <person name="Kowis A."/>
            <person name="Lee S."/>
            <person name="Lewis L.R."/>
            <person name="Margolis J."/>
            <person name="Morgan M."/>
            <person name="Nazareth L.V."/>
            <person name="Nguyen N."/>
            <person name="Okwuonu G."/>
            <person name="Parker D."/>
            <person name="Richards S."/>
            <person name="Ruiz S.J."/>
            <person name="Santibanez J."/>
            <person name="Savard J."/>
            <person name="Scherer S.E."/>
            <person name="Schneider B."/>
            <person name="Sodergren E."/>
            <person name="Tautz D."/>
            <person name="Vattahil S."/>
            <person name="Villasana D."/>
            <person name="White C.S."/>
            <person name="Wright R."/>
            <person name="Park Y."/>
            <person name="Beeman R.W."/>
            <person name="Lord J."/>
            <person name="Oppert B."/>
            <person name="Lorenzen M."/>
            <person name="Brown S."/>
            <person name="Wang L."/>
            <person name="Savard J."/>
            <person name="Tautz D."/>
            <person name="Richards S."/>
            <person name="Weinstock G."/>
            <person name="Gibbs R.A."/>
            <person name="Liu Y."/>
            <person name="Worley K."/>
            <person name="Weinstock G."/>
            <person name="Elsik C.G."/>
            <person name="Reese J.T."/>
            <person name="Elhaik E."/>
            <person name="Landan G."/>
            <person name="Graur D."/>
            <person name="Arensburger P."/>
            <person name="Atkinson P."/>
            <person name="Beeman R.W."/>
            <person name="Beidler J."/>
            <person name="Brown S.J."/>
            <person name="Demuth J.P."/>
            <person name="Drury D.W."/>
            <person name="Du Y.Z."/>
            <person name="Fujiwara H."/>
            <person name="Lorenzen M."/>
            <person name="Maselli V."/>
            <person name="Osanai M."/>
            <person name="Park Y."/>
            <person name="Robertson H.M."/>
            <person name="Tu Z."/>
            <person name="Wang J.J."/>
            <person name="Wang S."/>
            <person name="Richards S."/>
            <person name="Song H."/>
            <person name="Zhang L."/>
            <person name="Sodergren E."/>
            <person name="Werner D."/>
            <person name="Stanke M."/>
            <person name="Morgenstern B."/>
            <person name="Solovyev V."/>
            <person name="Kosarev P."/>
            <person name="Brown G."/>
            <person name="Chen H.C."/>
            <person name="Ermolaeva O."/>
            <person name="Hlavina W."/>
            <person name="Kapustin Y."/>
            <person name="Kiryutin B."/>
            <person name="Kitts P."/>
            <person name="Maglott D."/>
            <person name="Pruitt K."/>
            <person name="Sapojnikov V."/>
            <person name="Souvorov A."/>
            <person name="Mackey A.J."/>
            <person name="Waterhouse R.M."/>
            <person name="Wyder S."/>
            <person name="Zdobnov E.M."/>
            <person name="Zdobnov E.M."/>
            <person name="Wyder S."/>
            <person name="Kriventseva E.V."/>
            <person name="Kadowaki T."/>
            <person name="Bork P."/>
            <person name="Aranda M."/>
            <person name="Bao R."/>
            <person name="Beermann A."/>
            <person name="Berns N."/>
            <person name="Bolognesi R."/>
            <person name="Bonneton F."/>
            <person name="Bopp D."/>
            <person name="Brown S.J."/>
            <person name="Bucher G."/>
            <person name="Butts T."/>
            <person name="Chaumot A."/>
            <person name="Denell R.E."/>
            <person name="Ferrier D.E."/>
            <person name="Friedrich M."/>
            <person name="Gordon C.M."/>
            <person name="Jindra M."/>
            <person name="Klingler M."/>
            <person name="Lan Q."/>
            <person name="Lattorff H.M."/>
            <person name="Laudet V."/>
            <person name="von Levetsow C."/>
            <person name="Liu Z."/>
            <person name="Lutz R."/>
            <person name="Lynch J.A."/>
            <person name="da Fonseca R.N."/>
            <person name="Posnien N."/>
            <person name="Reuter R."/>
            <person name="Roth S."/>
            <person name="Savard J."/>
            <person name="Schinko J.B."/>
            <person name="Schmitt C."/>
            <person name="Schoppmeier M."/>
            <person name="Schroder R."/>
            <person name="Shippy T.D."/>
            <person name="Simonnet F."/>
            <person name="Marques-Souza H."/>
            <person name="Tautz D."/>
            <person name="Tomoyasu Y."/>
            <person name="Trauner J."/>
            <person name="Van der Zee M."/>
            <person name="Vervoort M."/>
            <person name="Wittkopp N."/>
            <person name="Wimmer E.A."/>
            <person name="Yang X."/>
            <person name="Jones A.K."/>
            <person name="Sattelle D.B."/>
            <person name="Ebert P.R."/>
            <person name="Nelson D."/>
            <person name="Scott J.G."/>
            <person name="Beeman R.W."/>
            <person name="Muthukrishnan S."/>
            <person name="Kramer K.J."/>
            <person name="Arakane Y."/>
            <person name="Beeman R.W."/>
            <person name="Zhu Q."/>
            <person name="Hogenkamp D."/>
            <person name="Dixit R."/>
            <person name="Oppert B."/>
            <person name="Jiang H."/>
            <person name="Zou Z."/>
            <person name="Marshall J."/>
            <person name="Elpidina E."/>
            <person name="Vinokurov K."/>
            <person name="Oppert C."/>
            <person name="Zou Z."/>
            <person name="Evans J."/>
            <person name="Lu Z."/>
            <person name="Zhao P."/>
            <person name="Sumathipala N."/>
            <person name="Altincicek B."/>
            <person name="Vilcinskas A."/>
            <person name="Williams M."/>
            <person name="Hultmark D."/>
            <person name="Hetru C."/>
            <person name="Jiang H."/>
            <person name="Grimmelikhuijzen C.J."/>
            <person name="Hauser F."/>
            <person name="Cazzamali G."/>
            <person name="Williamson M."/>
            <person name="Park Y."/>
            <person name="Li B."/>
            <person name="Tanaka Y."/>
            <person name="Predel R."/>
            <person name="Neupert S."/>
            <person name="Schachtner J."/>
            <person name="Verleyen P."/>
            <person name="Raible F."/>
            <person name="Bork P."/>
            <person name="Friedrich M."/>
            <person name="Walden K.K."/>
            <person name="Robertson H.M."/>
            <person name="Angeli S."/>
            <person name="Foret S."/>
            <person name="Bucher G."/>
            <person name="Schuetz S."/>
            <person name="Maleszka R."/>
            <person name="Wimmer E.A."/>
            <person name="Beeman R.W."/>
            <person name="Lorenzen M."/>
            <person name="Tomoyasu Y."/>
            <person name="Miller S.C."/>
            <person name="Grossmann D."/>
            <person name="Bucher G."/>
        </authorList>
    </citation>
    <scope>NUCLEOTIDE SEQUENCE [LARGE SCALE GENOMIC DNA]</scope>
    <source>
        <strain evidence="4 5">Georgia GA2</strain>
    </source>
</reference>
<dbReference type="Pfam" id="PF03732">
    <property type="entry name" value="Retrotrans_gag"/>
    <property type="match status" value="1"/>
</dbReference>
<sequence length="305" mass="35586">MPLQRLHSVQLEQLVRWTNEGFSQEEVARRLNVSQSVVSRAWTRYLATGTPAYGHEGGRERAITRAQDRFIVLTARQNPTFTASRINSRFRQASGRTIFSQTIRRRLHAAHLRARRRATHPRLTAEQRASRYRDGSNHTFTLFGGESVRVGRHLSVCNIIIRVQQFEQAPWVLDFDFGSTLQKSFPVYKWNVKFDGRVSSVFAFLETVDELCHSRNVSKEELFISAVELFSGPTLTWFRSISENVKDWNSLVTLLKGHYLPHDYDDRLWNEIKMRTQGKNELVHEYIAIMKSLDDCLEFHMNPRF</sequence>
<feature type="domain" description="Transposase Tc1-like" evidence="2">
    <location>
        <begin position="68"/>
        <end position="133"/>
    </location>
</feature>
<dbReference type="AlphaFoldDB" id="D6X3E5"/>
<dbReference type="CDD" id="cd00093">
    <property type="entry name" value="HTH_XRE"/>
    <property type="match status" value="1"/>
</dbReference>
<organism evidence="4 5">
    <name type="scientific">Tribolium castaneum</name>
    <name type="common">Red flour beetle</name>
    <dbReference type="NCBI Taxonomy" id="7070"/>
    <lineage>
        <taxon>Eukaryota</taxon>
        <taxon>Metazoa</taxon>
        <taxon>Ecdysozoa</taxon>
        <taxon>Arthropoda</taxon>
        <taxon>Hexapoda</taxon>
        <taxon>Insecta</taxon>
        <taxon>Pterygota</taxon>
        <taxon>Neoptera</taxon>
        <taxon>Endopterygota</taxon>
        <taxon>Coleoptera</taxon>
        <taxon>Polyphaga</taxon>
        <taxon>Cucujiformia</taxon>
        <taxon>Tenebrionidae</taxon>
        <taxon>Tenebrionidae incertae sedis</taxon>
        <taxon>Tribolium</taxon>
    </lineage>
</organism>
<protein>
    <recommendedName>
        <fullName evidence="6">Retrotransposon gag domain-containing protein</fullName>
    </recommendedName>
</protein>